<keyword evidence="7" id="KW-1185">Reference proteome</keyword>
<dbReference type="Pfam" id="PF00700">
    <property type="entry name" value="Flagellin_C"/>
    <property type="match status" value="1"/>
</dbReference>
<dbReference type="Proteomes" id="UP001155820">
    <property type="component" value="Unassembled WGS sequence"/>
</dbReference>
<dbReference type="Pfam" id="PF00669">
    <property type="entry name" value="Flagellin_N"/>
    <property type="match status" value="1"/>
</dbReference>
<proteinExistence type="inferred from homology"/>
<evidence type="ECO:0000256" key="1">
    <source>
        <dbReference type="ARBA" id="ARBA00005709"/>
    </source>
</evidence>
<evidence type="ECO:0000259" key="4">
    <source>
        <dbReference type="Pfam" id="PF00669"/>
    </source>
</evidence>
<dbReference type="InterPro" id="IPR001029">
    <property type="entry name" value="Flagellin_N"/>
</dbReference>
<keyword evidence="2 3" id="KW-0975">Bacterial flagellum</keyword>
<dbReference type="AlphaFoldDB" id="A0AA44EHV1"/>
<gene>
    <name evidence="6" type="ORF">FOB26_04405</name>
</gene>
<comment type="function">
    <text evidence="3">Flagellin is the subunit protein which polymerizes to form the filaments of bacterial flagella.</text>
</comment>
<dbReference type="GO" id="GO:0005576">
    <property type="term" value="C:extracellular region"/>
    <property type="evidence" value="ECO:0007669"/>
    <property type="project" value="UniProtKB-SubCell"/>
</dbReference>
<keyword evidence="6" id="KW-0614">Plasmid</keyword>
<dbReference type="RefSeq" id="WP_172873273.1">
    <property type="nucleotide sequence ID" value="NZ_JABRWL010000003.1"/>
</dbReference>
<keyword evidence="6" id="KW-0282">Flagellum</keyword>
<dbReference type="PANTHER" id="PTHR42792">
    <property type="entry name" value="FLAGELLIN"/>
    <property type="match status" value="1"/>
</dbReference>
<geneLocation type="plasmid" evidence="6">
    <name>unnamed5</name>
</geneLocation>
<dbReference type="SUPFAM" id="SSF64518">
    <property type="entry name" value="Phase 1 flagellin"/>
    <property type="match status" value="1"/>
</dbReference>
<protein>
    <recommendedName>
        <fullName evidence="3">Flagellin</fullName>
    </recommendedName>
</protein>
<dbReference type="EMBL" id="JABRWM010000005">
    <property type="protein sequence ID" value="NRF18357.1"/>
    <property type="molecule type" value="Genomic_DNA"/>
</dbReference>
<dbReference type="GO" id="GO:0005198">
    <property type="term" value="F:structural molecule activity"/>
    <property type="evidence" value="ECO:0007669"/>
    <property type="project" value="UniProtKB-UniRule"/>
</dbReference>
<dbReference type="InterPro" id="IPR001492">
    <property type="entry name" value="Flagellin"/>
</dbReference>
<evidence type="ECO:0000256" key="3">
    <source>
        <dbReference type="RuleBase" id="RU362073"/>
    </source>
</evidence>
<dbReference type="PANTHER" id="PTHR42792:SF2">
    <property type="entry name" value="FLAGELLIN"/>
    <property type="match status" value="1"/>
</dbReference>
<sequence length="303" mass="31170">MASILTNSSSMAALSTLRSISNQMSTTQERISSGLKVGSASDNAAYWSISTQMKSESSSLSVVGEALGMGSSLADVASTATQSLIDLMGQVRDRVVASGESTNDKAKIQTELAQLYTQMTNTVDAASFNGQNWLKATDKAGGDLGATTKVLSGVTGGELNFISVNLETTLSVASAPNAGGTPGTPTTTASQNVSDVVKTITGLGVTDLADTAVATTLRKIDGAIAALTEFGATFGAASTRMGIQKDFISSLTDAIDRGVGSLIDADMNEESTRLKALQTQQQLAVQSLSIANSSSESILQLFR</sequence>
<evidence type="ECO:0000259" key="5">
    <source>
        <dbReference type="Pfam" id="PF00700"/>
    </source>
</evidence>
<comment type="caution">
    <text evidence="6">The sequence shown here is derived from an EMBL/GenBank/DDBJ whole genome shotgun (WGS) entry which is preliminary data.</text>
</comment>
<evidence type="ECO:0000313" key="6">
    <source>
        <dbReference type="EMBL" id="NRF18357.1"/>
    </source>
</evidence>
<keyword evidence="6" id="KW-0969">Cilium</keyword>
<comment type="similarity">
    <text evidence="1 3">Belongs to the bacterial flagellin family.</text>
</comment>
<name>A0AA44EHV1_9HYPH</name>
<feature type="domain" description="Flagellin C-terminal" evidence="5">
    <location>
        <begin position="218"/>
        <end position="302"/>
    </location>
</feature>
<dbReference type="Gene3D" id="1.20.1330.10">
    <property type="entry name" value="f41 fragment of flagellin, N-terminal domain"/>
    <property type="match status" value="1"/>
</dbReference>
<organism evidence="6 7">
    <name type="scientific">Agrobacterium pusense</name>
    <dbReference type="NCBI Taxonomy" id="648995"/>
    <lineage>
        <taxon>Bacteria</taxon>
        <taxon>Pseudomonadati</taxon>
        <taxon>Pseudomonadota</taxon>
        <taxon>Alphaproteobacteria</taxon>
        <taxon>Hyphomicrobiales</taxon>
        <taxon>Rhizobiaceae</taxon>
        <taxon>Rhizobium/Agrobacterium group</taxon>
        <taxon>Agrobacterium</taxon>
    </lineage>
</organism>
<keyword evidence="6" id="KW-0966">Cell projection</keyword>
<reference evidence="6" key="1">
    <citation type="submission" date="2019-07" db="EMBL/GenBank/DDBJ databases">
        <title>FDA dAtabase for Regulatory Grade micrObial Sequences (FDA-ARGOS): Supporting development and validation of Infectious Disease Dx tests.</title>
        <authorList>
            <person name="Bachman M."/>
            <person name="Young C."/>
            <person name="Tallon L."/>
            <person name="Sadzewicz L."/>
            <person name="Vavikolanu K."/>
            <person name="Mehta A."/>
            <person name="Aluvathingal J."/>
            <person name="Nadendla S."/>
            <person name="Nandy P."/>
            <person name="Geyer C."/>
            <person name="Yan Y."/>
            <person name="Sichtig H."/>
        </authorList>
    </citation>
    <scope>NUCLEOTIDE SEQUENCE</scope>
    <source>
        <strain evidence="6">FDAARGOS_618</strain>
        <plasmid evidence="6">unnamed5</plasmid>
    </source>
</reference>
<dbReference type="InterPro" id="IPR046358">
    <property type="entry name" value="Flagellin_C"/>
</dbReference>
<evidence type="ECO:0000256" key="2">
    <source>
        <dbReference type="ARBA" id="ARBA00023143"/>
    </source>
</evidence>
<keyword evidence="3" id="KW-0964">Secreted</keyword>
<comment type="subcellular location">
    <subcellularLocation>
        <location evidence="3">Secreted</location>
    </subcellularLocation>
    <subcellularLocation>
        <location evidence="3">Bacterial flagellum</location>
    </subcellularLocation>
</comment>
<dbReference type="GO" id="GO:0009288">
    <property type="term" value="C:bacterial-type flagellum"/>
    <property type="evidence" value="ECO:0007669"/>
    <property type="project" value="UniProtKB-SubCell"/>
</dbReference>
<evidence type="ECO:0000313" key="7">
    <source>
        <dbReference type="Proteomes" id="UP001155820"/>
    </source>
</evidence>
<accession>A0AA44EHV1</accession>
<feature type="domain" description="Flagellin N-terminal" evidence="4">
    <location>
        <begin position="4"/>
        <end position="137"/>
    </location>
</feature>